<dbReference type="InterPro" id="IPR014729">
    <property type="entry name" value="Rossmann-like_a/b/a_fold"/>
</dbReference>
<dbReference type="SUPFAM" id="SSF52402">
    <property type="entry name" value="Adenine nucleotide alpha hydrolases-like"/>
    <property type="match status" value="2"/>
</dbReference>
<dbReference type="EMBL" id="BAAARV010000040">
    <property type="protein sequence ID" value="GAA2357309.1"/>
    <property type="molecule type" value="Genomic_DNA"/>
</dbReference>
<sequence>MSTRPEPPVVVGVDGTDSGYSAVRLAATEATLRDRPLVLVSTRQPQPDEVGPPETTTRWLAAAASVAGEVHPELSGHVRLEAGDLPDVMIDASRRADLVVIGNAGAHAACERVAAHAAAPVLIAGADPGTPGGPVLVGVDGANPWPAALTFAFEEAERRGATLIPLYAWGGLPDTALTELDPFAYDVGQAADEADRVLAEALAGWNGKYPQVPVLRRAVLHSDPAEALAQASREAAMLVVSACSHVGRSEQLLGTVTRQVMHRAACPVAVVH</sequence>
<feature type="domain" description="UspA" evidence="2">
    <location>
        <begin position="134"/>
        <end position="272"/>
    </location>
</feature>
<dbReference type="InterPro" id="IPR006015">
    <property type="entry name" value="Universal_stress_UspA"/>
</dbReference>
<protein>
    <submittedName>
        <fullName evidence="3">Universal stress protein</fullName>
    </submittedName>
</protein>
<evidence type="ECO:0000259" key="2">
    <source>
        <dbReference type="Pfam" id="PF00582"/>
    </source>
</evidence>
<dbReference type="Pfam" id="PF00582">
    <property type="entry name" value="Usp"/>
    <property type="match status" value="2"/>
</dbReference>
<gene>
    <name evidence="3" type="ORF">GCM10010170_050590</name>
</gene>
<proteinExistence type="inferred from homology"/>
<feature type="domain" description="UspA" evidence="2">
    <location>
        <begin position="9"/>
        <end position="123"/>
    </location>
</feature>
<evidence type="ECO:0000256" key="1">
    <source>
        <dbReference type="ARBA" id="ARBA00008791"/>
    </source>
</evidence>
<name>A0ABP5TS18_9ACTN</name>
<dbReference type="InterPro" id="IPR006016">
    <property type="entry name" value="UspA"/>
</dbReference>
<comment type="caution">
    <text evidence="3">The sequence shown here is derived from an EMBL/GenBank/DDBJ whole genome shotgun (WGS) entry which is preliminary data.</text>
</comment>
<dbReference type="Proteomes" id="UP001501444">
    <property type="component" value="Unassembled WGS sequence"/>
</dbReference>
<evidence type="ECO:0000313" key="3">
    <source>
        <dbReference type="EMBL" id="GAA2357309.1"/>
    </source>
</evidence>
<comment type="similarity">
    <text evidence="1">Belongs to the universal stress protein A family.</text>
</comment>
<dbReference type="Gene3D" id="3.40.50.620">
    <property type="entry name" value="HUPs"/>
    <property type="match status" value="2"/>
</dbReference>
<dbReference type="PRINTS" id="PR01438">
    <property type="entry name" value="UNVRSLSTRESS"/>
</dbReference>
<dbReference type="RefSeq" id="WP_344614976.1">
    <property type="nucleotide sequence ID" value="NZ_BAAARV010000040.1"/>
</dbReference>
<keyword evidence="4" id="KW-1185">Reference proteome</keyword>
<reference evidence="4" key="1">
    <citation type="journal article" date="2019" name="Int. J. Syst. Evol. Microbiol.">
        <title>The Global Catalogue of Microorganisms (GCM) 10K type strain sequencing project: providing services to taxonomists for standard genome sequencing and annotation.</title>
        <authorList>
            <consortium name="The Broad Institute Genomics Platform"/>
            <consortium name="The Broad Institute Genome Sequencing Center for Infectious Disease"/>
            <person name="Wu L."/>
            <person name="Ma J."/>
        </authorList>
    </citation>
    <scope>NUCLEOTIDE SEQUENCE [LARGE SCALE GENOMIC DNA]</scope>
    <source>
        <strain evidence="4">JCM 3272</strain>
    </source>
</reference>
<organism evidence="3 4">
    <name type="scientific">Dactylosporangium salmoneum</name>
    <dbReference type="NCBI Taxonomy" id="53361"/>
    <lineage>
        <taxon>Bacteria</taxon>
        <taxon>Bacillati</taxon>
        <taxon>Actinomycetota</taxon>
        <taxon>Actinomycetes</taxon>
        <taxon>Micromonosporales</taxon>
        <taxon>Micromonosporaceae</taxon>
        <taxon>Dactylosporangium</taxon>
    </lineage>
</organism>
<dbReference type="PANTHER" id="PTHR46268:SF6">
    <property type="entry name" value="UNIVERSAL STRESS PROTEIN UP12"/>
    <property type="match status" value="1"/>
</dbReference>
<evidence type="ECO:0000313" key="4">
    <source>
        <dbReference type="Proteomes" id="UP001501444"/>
    </source>
</evidence>
<dbReference type="PANTHER" id="PTHR46268">
    <property type="entry name" value="STRESS RESPONSE PROTEIN NHAX"/>
    <property type="match status" value="1"/>
</dbReference>
<accession>A0ABP5TS18</accession>